<feature type="transmembrane region" description="Helical" evidence="9">
    <location>
        <begin position="45"/>
        <end position="67"/>
    </location>
</feature>
<keyword evidence="4" id="KW-1003">Cell membrane</keyword>
<feature type="transmembrane region" description="Helical" evidence="9">
    <location>
        <begin position="188"/>
        <end position="204"/>
    </location>
</feature>
<feature type="region of interest" description="Disordered" evidence="8">
    <location>
        <begin position="1"/>
        <end position="30"/>
    </location>
</feature>
<name>A0A5M6I905_9PROT</name>
<keyword evidence="3" id="KW-0813">Transport</keyword>
<dbReference type="PANTHER" id="PTHR22911:SF137">
    <property type="entry name" value="SOLUTE CARRIER FAMILY 35 MEMBER G2-RELATED"/>
    <property type="match status" value="1"/>
</dbReference>
<dbReference type="InterPro" id="IPR000620">
    <property type="entry name" value="EamA_dom"/>
</dbReference>
<feature type="transmembrane region" description="Helical" evidence="9">
    <location>
        <begin position="79"/>
        <end position="103"/>
    </location>
</feature>
<feature type="transmembrane region" description="Helical" evidence="9">
    <location>
        <begin position="165"/>
        <end position="182"/>
    </location>
</feature>
<dbReference type="InterPro" id="IPR037185">
    <property type="entry name" value="EmrE-like"/>
</dbReference>
<feature type="transmembrane region" description="Helical" evidence="9">
    <location>
        <begin position="248"/>
        <end position="269"/>
    </location>
</feature>
<evidence type="ECO:0000256" key="8">
    <source>
        <dbReference type="SAM" id="MobiDB-lite"/>
    </source>
</evidence>
<protein>
    <submittedName>
        <fullName evidence="11">EamA family transporter RarD</fullName>
    </submittedName>
</protein>
<dbReference type="GO" id="GO:0005886">
    <property type="term" value="C:plasma membrane"/>
    <property type="evidence" value="ECO:0007669"/>
    <property type="project" value="UniProtKB-SubCell"/>
</dbReference>
<feature type="transmembrane region" description="Helical" evidence="9">
    <location>
        <begin position="141"/>
        <end position="158"/>
    </location>
</feature>
<evidence type="ECO:0000313" key="12">
    <source>
        <dbReference type="Proteomes" id="UP000324065"/>
    </source>
</evidence>
<dbReference type="AlphaFoldDB" id="A0A5M6I905"/>
<evidence type="ECO:0000256" key="2">
    <source>
        <dbReference type="ARBA" id="ARBA00007362"/>
    </source>
</evidence>
<dbReference type="EMBL" id="VWPJ01000022">
    <property type="protein sequence ID" value="KAA5604168.1"/>
    <property type="molecule type" value="Genomic_DNA"/>
</dbReference>
<keyword evidence="7 9" id="KW-0472">Membrane</keyword>
<feature type="transmembrane region" description="Helical" evidence="9">
    <location>
        <begin position="304"/>
        <end position="327"/>
    </location>
</feature>
<feature type="compositionally biased region" description="Low complexity" evidence="8">
    <location>
        <begin position="15"/>
        <end position="30"/>
    </location>
</feature>
<evidence type="ECO:0000256" key="7">
    <source>
        <dbReference type="ARBA" id="ARBA00023136"/>
    </source>
</evidence>
<comment type="caution">
    <text evidence="11">The sequence shown here is derived from an EMBL/GenBank/DDBJ whole genome shotgun (WGS) entry which is preliminary data.</text>
</comment>
<evidence type="ECO:0000256" key="5">
    <source>
        <dbReference type="ARBA" id="ARBA00022692"/>
    </source>
</evidence>
<evidence type="ECO:0000256" key="1">
    <source>
        <dbReference type="ARBA" id="ARBA00004651"/>
    </source>
</evidence>
<dbReference type="Proteomes" id="UP000324065">
    <property type="component" value="Unassembled WGS sequence"/>
</dbReference>
<dbReference type="NCBIfam" id="TIGR00688">
    <property type="entry name" value="rarD"/>
    <property type="match status" value="1"/>
</dbReference>
<evidence type="ECO:0000313" key="11">
    <source>
        <dbReference type="EMBL" id="KAA5604168.1"/>
    </source>
</evidence>
<evidence type="ECO:0000256" key="3">
    <source>
        <dbReference type="ARBA" id="ARBA00022448"/>
    </source>
</evidence>
<dbReference type="Pfam" id="PF00892">
    <property type="entry name" value="EamA"/>
    <property type="match status" value="1"/>
</dbReference>
<accession>A0A5M6I905</accession>
<keyword evidence="12" id="KW-1185">Reference proteome</keyword>
<keyword evidence="6 9" id="KW-1133">Transmembrane helix</keyword>
<proteinExistence type="inferred from homology"/>
<feature type="domain" description="EamA" evidence="10">
    <location>
        <begin position="45"/>
        <end position="181"/>
    </location>
</feature>
<feature type="transmembrane region" description="Helical" evidence="9">
    <location>
        <begin position="216"/>
        <end position="236"/>
    </location>
</feature>
<evidence type="ECO:0000259" key="10">
    <source>
        <dbReference type="Pfam" id="PF00892"/>
    </source>
</evidence>
<organism evidence="11 12">
    <name type="scientific">Roseospira marina</name>
    <dbReference type="NCBI Taxonomy" id="140057"/>
    <lineage>
        <taxon>Bacteria</taxon>
        <taxon>Pseudomonadati</taxon>
        <taxon>Pseudomonadota</taxon>
        <taxon>Alphaproteobacteria</taxon>
        <taxon>Rhodospirillales</taxon>
        <taxon>Rhodospirillaceae</taxon>
        <taxon>Roseospira</taxon>
    </lineage>
</organism>
<comment type="similarity">
    <text evidence="2">Belongs to the EamA transporter family.</text>
</comment>
<evidence type="ECO:0000256" key="4">
    <source>
        <dbReference type="ARBA" id="ARBA00022475"/>
    </source>
</evidence>
<evidence type="ECO:0000256" key="6">
    <source>
        <dbReference type="ARBA" id="ARBA00022989"/>
    </source>
</evidence>
<dbReference type="InterPro" id="IPR004626">
    <property type="entry name" value="RarD"/>
</dbReference>
<dbReference type="OrthoDB" id="369870at2"/>
<dbReference type="PANTHER" id="PTHR22911">
    <property type="entry name" value="ACYL-MALONYL CONDENSING ENZYME-RELATED"/>
    <property type="match status" value="1"/>
</dbReference>
<dbReference type="SUPFAM" id="SSF103481">
    <property type="entry name" value="Multidrug resistance efflux transporter EmrE"/>
    <property type="match status" value="2"/>
</dbReference>
<reference evidence="11 12" key="1">
    <citation type="submission" date="2019-09" db="EMBL/GenBank/DDBJ databases">
        <title>Genome sequence of Roseospira marina, one of the more divergent members of the non-sulfur purple photosynthetic bacterial family, the Rhodospirillaceae.</title>
        <authorList>
            <person name="Meyer T."/>
            <person name="Kyndt J."/>
        </authorList>
    </citation>
    <scope>NUCLEOTIDE SEQUENCE [LARGE SCALE GENOMIC DNA]</scope>
    <source>
        <strain evidence="11 12">DSM 15113</strain>
    </source>
</reference>
<comment type="subcellular location">
    <subcellularLocation>
        <location evidence="1">Cell membrane</location>
        <topology evidence="1">Multi-pass membrane protein</topology>
    </subcellularLocation>
</comment>
<evidence type="ECO:0000256" key="9">
    <source>
        <dbReference type="SAM" id="Phobius"/>
    </source>
</evidence>
<gene>
    <name evidence="11" type="primary">rarD</name>
    <name evidence="11" type="ORF">F1188_17455</name>
</gene>
<sequence>MAPLCPRQRPSQGRAPLSSSAAPSSAAPSNPATLDPIAAARQRQLGYTAAIVTYIYWGLSPVLYHFLGHVPPLEVMAHRIVWGLALALPLVVWFGQTDALLAVLRQPRKLAVFAGSATAISINWLTFIYATGHGHKLDSSMGYYIFPLASVLLGALFLKERLSRWQWLAVGLASLGVLMMLIGLGRLPWVALVIAASFGIYGLLRKIAPAESLVGFTLEVLLIAPIAMIGLLWVAWTGTGALPYGSGLDITLLVISGPFTAVPLVLFALGARRLPLGTLGMLQYINPTIQFAMAVAVYGETFTLGHAASFALIWTAVALFAGEPMLLRRRQRRA</sequence>
<feature type="transmembrane region" description="Helical" evidence="9">
    <location>
        <begin position="110"/>
        <end position="129"/>
    </location>
</feature>
<keyword evidence="5 9" id="KW-0812">Transmembrane</keyword>
<feature type="transmembrane region" description="Helical" evidence="9">
    <location>
        <begin position="281"/>
        <end position="298"/>
    </location>
</feature>